<sequence length="198" mass="21439">MVDLEAHGCLSPTSQRRFASAKGAQEMSHLLPRTPPLLSVALLCHLLRTPPQHETNLTCHGRRLRAGCRAPPRGARRRGHRHPGCRPLPATPGHCSLFLLPPPDLRGGGNCEAEKMNDDAEAREAGRHGGRVGMEEGEARRQSRRGALFLLPPLDLRAGVTSMRRRRGGGATQRGRRGGGGSVEAGERQRGGGQEDER</sequence>
<feature type="compositionally biased region" description="Basic and acidic residues" evidence="1">
    <location>
        <begin position="185"/>
        <end position="198"/>
    </location>
</feature>
<feature type="compositionally biased region" description="Basic and acidic residues" evidence="1">
    <location>
        <begin position="119"/>
        <end position="141"/>
    </location>
</feature>
<reference evidence="2" key="1">
    <citation type="submission" date="2014-09" db="EMBL/GenBank/DDBJ databases">
        <authorList>
            <person name="Magalhaes I.L.F."/>
            <person name="Oliveira U."/>
            <person name="Santos F.R."/>
            <person name="Vidigal T.H.D.A."/>
            <person name="Brescovit A.D."/>
            <person name="Santos A.J."/>
        </authorList>
    </citation>
    <scope>NUCLEOTIDE SEQUENCE</scope>
    <source>
        <tissue evidence="2">Shoot tissue taken approximately 20 cm above the soil surface</tissue>
    </source>
</reference>
<reference evidence="2" key="2">
    <citation type="journal article" date="2015" name="Data Brief">
        <title>Shoot transcriptome of the giant reed, Arundo donax.</title>
        <authorList>
            <person name="Barrero R.A."/>
            <person name="Guerrero F.D."/>
            <person name="Moolhuijzen P."/>
            <person name="Goolsby J.A."/>
            <person name="Tidwell J."/>
            <person name="Bellgard S.E."/>
            <person name="Bellgard M.I."/>
        </authorList>
    </citation>
    <scope>NUCLEOTIDE SEQUENCE</scope>
    <source>
        <tissue evidence="2">Shoot tissue taken approximately 20 cm above the soil surface</tissue>
    </source>
</reference>
<evidence type="ECO:0000313" key="2">
    <source>
        <dbReference type="EMBL" id="JAD35195.1"/>
    </source>
</evidence>
<protein>
    <submittedName>
        <fullName evidence="2">Uncharacterized protein</fullName>
    </submittedName>
</protein>
<feature type="region of interest" description="Disordered" evidence="1">
    <location>
        <begin position="119"/>
        <end position="198"/>
    </location>
</feature>
<proteinExistence type="predicted"/>
<accession>A0A0A8ZEN7</accession>
<name>A0A0A8ZEN7_ARUDO</name>
<evidence type="ECO:0000256" key="1">
    <source>
        <dbReference type="SAM" id="MobiDB-lite"/>
    </source>
</evidence>
<dbReference type="EMBL" id="GBRH01262700">
    <property type="protein sequence ID" value="JAD35195.1"/>
    <property type="molecule type" value="Transcribed_RNA"/>
</dbReference>
<dbReference type="AlphaFoldDB" id="A0A0A8ZEN7"/>
<organism evidence="2">
    <name type="scientific">Arundo donax</name>
    <name type="common">Giant reed</name>
    <name type="synonym">Donax arundinaceus</name>
    <dbReference type="NCBI Taxonomy" id="35708"/>
    <lineage>
        <taxon>Eukaryota</taxon>
        <taxon>Viridiplantae</taxon>
        <taxon>Streptophyta</taxon>
        <taxon>Embryophyta</taxon>
        <taxon>Tracheophyta</taxon>
        <taxon>Spermatophyta</taxon>
        <taxon>Magnoliopsida</taxon>
        <taxon>Liliopsida</taxon>
        <taxon>Poales</taxon>
        <taxon>Poaceae</taxon>
        <taxon>PACMAD clade</taxon>
        <taxon>Arundinoideae</taxon>
        <taxon>Arundineae</taxon>
        <taxon>Arundo</taxon>
    </lineage>
</organism>